<dbReference type="InterPro" id="IPR053772">
    <property type="entry name" value="At1g61320/At1g61330-like"/>
</dbReference>
<dbReference type="Gene3D" id="3.80.10.10">
    <property type="entry name" value="Ribonuclease Inhibitor"/>
    <property type="match status" value="1"/>
</dbReference>
<accession>B9FHC3</accession>
<reference evidence="2" key="1">
    <citation type="submission" date="2004-11" db="EMBL/GenBank/DDBJ databases">
        <title>Oryza sativa BAC OSJNBa0052K01 genomic sequence.</title>
        <authorList>
            <person name="Chow T.-Y."/>
            <person name="Hsing Y.-I.C."/>
            <person name="Chen C.-S."/>
            <person name="Chen H.-H."/>
            <person name="Liu S.-M."/>
            <person name="Chao Y.-T."/>
            <person name="Chang S.-J."/>
            <person name="Chen H.-C."/>
            <person name="Chen S.-K."/>
            <person name="Chen T.-R."/>
            <person name="Chen Y.-L."/>
            <person name="Cheng C.-H."/>
            <person name="Chung C.-I."/>
            <person name="Han S.-Y."/>
            <person name="Hsiao S.-H."/>
            <person name="Hsiung J.-N."/>
            <person name="Hsu C.-H."/>
            <person name="Huang J.-J."/>
            <person name="Kau P.-I."/>
            <person name="Lee M.-C."/>
            <person name="Leu H.-L."/>
            <person name="Li Y.-F."/>
            <person name="Lin S.-J."/>
            <person name="Lin Y.-C."/>
            <person name="Wu S.-W."/>
            <person name="Yu C.-Y."/>
            <person name="Yu S.-W."/>
            <person name="Wu H.-P."/>
            <person name="Shaw J.-F."/>
        </authorList>
    </citation>
    <scope>NUCLEOTIDE SEQUENCE</scope>
</reference>
<name>Q53WL5_ORYSJ</name>
<dbReference type="EMBL" id="CM000142">
    <property type="protein sequence ID" value="EEE64515.1"/>
    <property type="molecule type" value="Genomic_DNA"/>
</dbReference>
<feature type="domain" description="At1g61320/AtMIF1 LRR" evidence="1">
    <location>
        <begin position="125"/>
        <end position="520"/>
    </location>
</feature>
<dbReference type="PANTHER" id="PTHR34145">
    <property type="entry name" value="OS02G0105600 PROTEIN"/>
    <property type="match status" value="1"/>
</dbReference>
<accession>Q53WL5</accession>
<proteinExistence type="predicted"/>
<dbReference type="SUPFAM" id="SSF52047">
    <property type="entry name" value="RNI-like"/>
    <property type="match status" value="1"/>
</dbReference>
<reference evidence="4" key="4">
    <citation type="journal article" date="2008" name="Nucleic Acids Res.">
        <title>The rice annotation project database (RAP-DB): 2008 update.</title>
        <authorList>
            <consortium name="The rice annotation project (RAP)"/>
        </authorList>
    </citation>
    <scope>GENOME REANNOTATION</scope>
    <source>
        <strain evidence="4">cv. Nipponbare</strain>
    </source>
</reference>
<dbReference type="EMBL" id="AC119291">
    <property type="protein sequence ID" value="AAV59397.1"/>
    <property type="molecule type" value="Genomic_DNA"/>
</dbReference>
<dbReference type="Pfam" id="PF23622">
    <property type="entry name" value="LRR_At1g61320_AtMIF1"/>
    <property type="match status" value="1"/>
</dbReference>
<dbReference type="Proteomes" id="UP000000763">
    <property type="component" value="Chromosome 5"/>
</dbReference>
<dbReference type="Proteomes" id="UP000007752">
    <property type="component" value="Chromosome 5"/>
</dbReference>
<sequence length="556" mass="63259">MGMLALRRLMAAQRDRRRRRKAQARNGAITSMAKRKGTFLRGGDSSQGAKRLRYSGPYLTEDIWRHIHSLMPLRDAARAACVSQAFLRSWRRYPNLILTTETLGLEQKKHWKVHMARYFTRVDHILKNHSGIGVKRFQLVCGRRKLICRLNNWLQIAISSGIEEITLSLPSEYSFPCSLLSGGSGRSLQHLELVNCAFRPMAGLGCSRNLTKLHLHSVLITDDELACFLSECFALKHLDLSYCRELVYLKIPCLLEQLSYLNVDLCHLQMIESKAPNLSSLIYSGNLIELSLGQSSQVKTLDINFYDKTNFLCYVITKLQNIVPNLESLTIYSDDERINTPMVDAKFLHLKYLEIYFDGLDGSDEAFPPEYDYLSLVSVLHASPVLDTFILSVQQGGMKHDSVSGDTTTNLRTMPGHKHERLKEVMIIGFCSATSMVELTCHILENTTSLETITLDAVCDVHDLENIGRCCTTTIRKTGSCYPLRREMILEAHRGVMAIERYIRGKVPSIVELTIREPCTWCHDLERLDALEKENRSHYSPPHLKLEDISLLLKPV</sequence>
<gene>
    <name evidence="3" type="ORF">OsJ_19366</name>
    <name evidence="2" type="ORF">OSJNBa0052K01.6</name>
</gene>
<evidence type="ECO:0000259" key="1">
    <source>
        <dbReference type="Pfam" id="PF23622"/>
    </source>
</evidence>
<organism evidence="3">
    <name type="scientific">Oryza sativa subsp. japonica</name>
    <name type="common">Rice</name>
    <dbReference type="NCBI Taxonomy" id="39947"/>
    <lineage>
        <taxon>Eukaryota</taxon>
        <taxon>Viridiplantae</taxon>
        <taxon>Streptophyta</taxon>
        <taxon>Embryophyta</taxon>
        <taxon>Tracheophyta</taxon>
        <taxon>Spermatophyta</taxon>
        <taxon>Magnoliopsida</taxon>
        <taxon>Liliopsida</taxon>
        <taxon>Poales</taxon>
        <taxon>Poaceae</taxon>
        <taxon>BOP clade</taxon>
        <taxon>Oryzoideae</taxon>
        <taxon>Oryzeae</taxon>
        <taxon>Oryzinae</taxon>
        <taxon>Oryza</taxon>
        <taxon>Oryza sativa</taxon>
    </lineage>
</organism>
<evidence type="ECO:0000313" key="2">
    <source>
        <dbReference type="EMBL" id="AAV59397.1"/>
    </source>
</evidence>
<reference evidence="3" key="3">
    <citation type="journal article" date="2005" name="PLoS Biol.">
        <title>The genomes of Oryza sativa: a history of duplications.</title>
        <authorList>
            <person name="Yu J."/>
            <person name="Wang J."/>
            <person name="Lin W."/>
            <person name="Li S."/>
            <person name="Li H."/>
            <person name="Zhou J."/>
            <person name="Ni P."/>
            <person name="Dong W."/>
            <person name="Hu S."/>
            <person name="Zeng C."/>
            <person name="Zhang J."/>
            <person name="Zhang Y."/>
            <person name="Li R."/>
            <person name="Xu Z."/>
            <person name="Li S."/>
            <person name="Li X."/>
            <person name="Zheng H."/>
            <person name="Cong L."/>
            <person name="Lin L."/>
            <person name="Yin J."/>
            <person name="Geng J."/>
            <person name="Li G."/>
            <person name="Shi J."/>
            <person name="Liu J."/>
            <person name="Lv H."/>
            <person name="Li J."/>
            <person name="Wang J."/>
            <person name="Deng Y."/>
            <person name="Ran L."/>
            <person name="Shi X."/>
            <person name="Wang X."/>
            <person name="Wu Q."/>
            <person name="Li C."/>
            <person name="Ren X."/>
            <person name="Wang J."/>
            <person name="Wang X."/>
            <person name="Li D."/>
            <person name="Liu D."/>
            <person name="Zhang X."/>
            <person name="Ji Z."/>
            <person name="Zhao W."/>
            <person name="Sun Y."/>
            <person name="Zhang Z."/>
            <person name="Bao J."/>
            <person name="Han Y."/>
            <person name="Dong L."/>
            <person name="Ji J."/>
            <person name="Chen P."/>
            <person name="Wu S."/>
            <person name="Liu J."/>
            <person name="Xiao Y."/>
            <person name="Bu D."/>
            <person name="Tan J."/>
            <person name="Yang L."/>
            <person name="Ye C."/>
            <person name="Zhang J."/>
            <person name="Xu J."/>
            <person name="Zhou Y."/>
            <person name="Yu Y."/>
            <person name="Zhang B."/>
            <person name="Zhuang S."/>
            <person name="Wei H."/>
            <person name="Liu B."/>
            <person name="Lei M."/>
            <person name="Yu H."/>
            <person name="Li Y."/>
            <person name="Xu H."/>
            <person name="Wei S."/>
            <person name="He X."/>
            <person name="Fang L."/>
            <person name="Zhang Z."/>
            <person name="Zhang Y."/>
            <person name="Huang X."/>
            <person name="Su Z."/>
            <person name="Tong W."/>
            <person name="Li J."/>
            <person name="Tong Z."/>
            <person name="Li S."/>
            <person name="Ye J."/>
            <person name="Wang L."/>
            <person name="Fang L."/>
            <person name="Lei T."/>
            <person name="Chen C."/>
            <person name="Chen H."/>
            <person name="Xu Z."/>
            <person name="Li H."/>
            <person name="Huang H."/>
            <person name="Zhang F."/>
            <person name="Xu H."/>
            <person name="Li N."/>
            <person name="Zhao C."/>
            <person name="Li S."/>
            <person name="Dong L."/>
            <person name="Huang Y."/>
            <person name="Li L."/>
            <person name="Xi Y."/>
            <person name="Qi Q."/>
            <person name="Li W."/>
            <person name="Zhang B."/>
            <person name="Hu W."/>
            <person name="Zhang Y."/>
            <person name="Tian X."/>
            <person name="Jiao Y."/>
            <person name="Liang X."/>
            <person name="Jin J."/>
            <person name="Gao L."/>
            <person name="Zheng W."/>
            <person name="Hao B."/>
            <person name="Liu S."/>
            <person name="Wang W."/>
            <person name="Yuan L."/>
            <person name="Cao M."/>
            <person name="McDermott J."/>
            <person name="Samudrala R."/>
            <person name="Wang J."/>
            <person name="Wong G.K."/>
            <person name="Yang H."/>
        </authorList>
    </citation>
    <scope>NUCLEOTIDE SEQUENCE [LARGE SCALE GENOMIC DNA]</scope>
</reference>
<dbReference type="PANTHER" id="PTHR34145:SF8">
    <property type="entry name" value="OS05G0538250 PROTEIN"/>
    <property type="match status" value="1"/>
</dbReference>
<reference evidence="4" key="2">
    <citation type="journal article" date="2005" name="Nature">
        <title>The map-based sequence of the rice genome.</title>
        <authorList>
            <consortium name="International rice genome sequencing project (IRGSP)"/>
            <person name="Matsumoto T."/>
            <person name="Wu J."/>
            <person name="Kanamori H."/>
            <person name="Katayose Y."/>
            <person name="Fujisawa M."/>
            <person name="Namiki N."/>
            <person name="Mizuno H."/>
            <person name="Yamamoto K."/>
            <person name="Antonio B.A."/>
            <person name="Baba T."/>
            <person name="Sakata K."/>
            <person name="Nagamura Y."/>
            <person name="Aoki H."/>
            <person name="Arikawa K."/>
            <person name="Arita K."/>
            <person name="Bito T."/>
            <person name="Chiden Y."/>
            <person name="Fujitsuka N."/>
            <person name="Fukunaka R."/>
            <person name="Hamada M."/>
            <person name="Harada C."/>
            <person name="Hayashi A."/>
            <person name="Hijishita S."/>
            <person name="Honda M."/>
            <person name="Hosokawa S."/>
            <person name="Ichikawa Y."/>
            <person name="Idonuma A."/>
            <person name="Iijima M."/>
            <person name="Ikeda M."/>
            <person name="Ikeno M."/>
            <person name="Ito K."/>
            <person name="Ito S."/>
            <person name="Ito T."/>
            <person name="Ito Y."/>
            <person name="Ito Y."/>
            <person name="Iwabuchi A."/>
            <person name="Kamiya K."/>
            <person name="Karasawa W."/>
            <person name="Kurita K."/>
            <person name="Katagiri S."/>
            <person name="Kikuta A."/>
            <person name="Kobayashi H."/>
            <person name="Kobayashi N."/>
            <person name="Machita K."/>
            <person name="Maehara T."/>
            <person name="Masukawa M."/>
            <person name="Mizubayashi T."/>
            <person name="Mukai Y."/>
            <person name="Nagasaki H."/>
            <person name="Nagata Y."/>
            <person name="Naito S."/>
            <person name="Nakashima M."/>
            <person name="Nakama Y."/>
            <person name="Nakamichi Y."/>
            <person name="Nakamura M."/>
            <person name="Meguro A."/>
            <person name="Negishi M."/>
            <person name="Ohta I."/>
            <person name="Ohta T."/>
            <person name="Okamoto M."/>
            <person name="Ono N."/>
            <person name="Saji S."/>
            <person name="Sakaguchi M."/>
            <person name="Sakai K."/>
            <person name="Shibata M."/>
            <person name="Shimokawa T."/>
            <person name="Song J."/>
            <person name="Takazaki Y."/>
            <person name="Terasawa K."/>
            <person name="Tsugane M."/>
            <person name="Tsuji K."/>
            <person name="Ueda S."/>
            <person name="Waki K."/>
            <person name="Yamagata H."/>
            <person name="Yamamoto M."/>
            <person name="Yamamoto S."/>
            <person name="Yamane H."/>
            <person name="Yoshiki S."/>
            <person name="Yoshihara R."/>
            <person name="Yukawa K."/>
            <person name="Zhong H."/>
            <person name="Yano M."/>
            <person name="Yuan Q."/>
            <person name="Ouyang S."/>
            <person name="Liu J."/>
            <person name="Jones K.M."/>
            <person name="Gansberger K."/>
            <person name="Moffat K."/>
            <person name="Hill J."/>
            <person name="Bera J."/>
            <person name="Fadrosh D."/>
            <person name="Jin S."/>
            <person name="Johri S."/>
            <person name="Kim M."/>
            <person name="Overton L."/>
            <person name="Reardon M."/>
            <person name="Tsitrin T."/>
            <person name="Vuong H."/>
            <person name="Weaver B."/>
            <person name="Ciecko A."/>
            <person name="Tallon L."/>
            <person name="Jackson J."/>
            <person name="Pai G."/>
            <person name="Aken S.V."/>
            <person name="Utterback T."/>
            <person name="Reidmuller S."/>
            <person name="Feldblyum T."/>
            <person name="Hsiao J."/>
            <person name="Zismann V."/>
            <person name="Iobst S."/>
            <person name="de Vazeille A.R."/>
            <person name="Buell C.R."/>
            <person name="Ying K."/>
            <person name="Li Y."/>
            <person name="Lu T."/>
            <person name="Huang Y."/>
            <person name="Zhao Q."/>
            <person name="Feng Q."/>
            <person name="Zhang L."/>
            <person name="Zhu J."/>
            <person name="Weng Q."/>
            <person name="Mu J."/>
            <person name="Lu Y."/>
            <person name="Fan D."/>
            <person name="Liu Y."/>
            <person name="Guan J."/>
            <person name="Zhang Y."/>
            <person name="Yu S."/>
            <person name="Liu X."/>
            <person name="Zhang Y."/>
            <person name="Hong G."/>
            <person name="Han B."/>
            <person name="Choisne N."/>
            <person name="Demange N."/>
            <person name="Orjeda G."/>
            <person name="Samain S."/>
            <person name="Cattolico L."/>
            <person name="Pelletier E."/>
            <person name="Couloux A."/>
            <person name="Segurens B."/>
            <person name="Wincker P."/>
            <person name="D'Hont A."/>
            <person name="Scarpelli C."/>
            <person name="Weissenbach J."/>
            <person name="Salanoubat M."/>
            <person name="Quetier F."/>
            <person name="Yu Y."/>
            <person name="Kim H.R."/>
            <person name="Rambo T."/>
            <person name="Currie J."/>
            <person name="Collura K."/>
            <person name="Luo M."/>
            <person name="Yang T."/>
            <person name="Ammiraju J.S.S."/>
            <person name="Engler F."/>
            <person name="Soderlund C."/>
            <person name="Wing R.A."/>
            <person name="Palmer L.E."/>
            <person name="de la Bastide M."/>
            <person name="Spiegel L."/>
            <person name="Nascimento L."/>
            <person name="Zutavern T."/>
            <person name="O'Shaughnessy A."/>
            <person name="Dike S."/>
            <person name="Dedhia N."/>
            <person name="Preston R."/>
            <person name="Balija V."/>
            <person name="McCombie W.R."/>
            <person name="Chow T."/>
            <person name="Chen H."/>
            <person name="Chung M."/>
            <person name="Chen C."/>
            <person name="Shaw J."/>
            <person name="Wu H."/>
            <person name="Hsiao K."/>
            <person name="Chao Y."/>
            <person name="Chu M."/>
            <person name="Cheng C."/>
            <person name="Hour A."/>
            <person name="Lee P."/>
            <person name="Lin S."/>
            <person name="Lin Y."/>
            <person name="Liou J."/>
            <person name="Liu S."/>
            <person name="Hsing Y."/>
            <person name="Raghuvanshi S."/>
            <person name="Mohanty A."/>
            <person name="Bharti A.K."/>
            <person name="Gaur A."/>
            <person name="Gupta V."/>
            <person name="Kumar D."/>
            <person name="Ravi V."/>
            <person name="Vij S."/>
            <person name="Kapur A."/>
            <person name="Khurana P."/>
            <person name="Khurana P."/>
            <person name="Khurana J.P."/>
            <person name="Tyagi A.K."/>
            <person name="Gaikwad K."/>
            <person name="Singh A."/>
            <person name="Dalal V."/>
            <person name="Srivastava S."/>
            <person name="Dixit A."/>
            <person name="Pal A.K."/>
            <person name="Ghazi I.A."/>
            <person name="Yadav M."/>
            <person name="Pandit A."/>
            <person name="Bhargava A."/>
            <person name="Sureshbabu K."/>
            <person name="Batra K."/>
            <person name="Sharma T.R."/>
            <person name="Mohapatra T."/>
            <person name="Singh N.K."/>
            <person name="Messing J."/>
            <person name="Nelson A.B."/>
            <person name="Fuks G."/>
            <person name="Kavchok S."/>
            <person name="Keizer G."/>
            <person name="Linton E."/>
            <person name="Llaca V."/>
            <person name="Song R."/>
            <person name="Tanyolac B."/>
            <person name="Young S."/>
            <person name="Ho-Il K."/>
            <person name="Hahn J.H."/>
            <person name="Sangsakoo G."/>
            <person name="Vanavichit A."/>
            <person name="de Mattos Luiz.A.T."/>
            <person name="Zimmer P.D."/>
            <person name="Malone G."/>
            <person name="Dellagostin O."/>
            <person name="de Oliveira A.C."/>
            <person name="Bevan M."/>
            <person name="Bancroft I."/>
            <person name="Minx P."/>
            <person name="Cordum H."/>
            <person name="Wilson R."/>
            <person name="Cheng Z."/>
            <person name="Jin W."/>
            <person name="Jiang J."/>
            <person name="Leong S.A."/>
            <person name="Iwama H."/>
            <person name="Gojobori T."/>
            <person name="Itoh T."/>
            <person name="Niimura Y."/>
            <person name="Fujii Y."/>
            <person name="Habara T."/>
            <person name="Sakai H."/>
            <person name="Sato Y."/>
            <person name="Wilson G."/>
            <person name="Kumar K."/>
            <person name="McCouch S."/>
            <person name="Juretic N."/>
            <person name="Hoen D."/>
            <person name="Wright S."/>
            <person name="Bruskiewich R."/>
            <person name="Bureau T."/>
            <person name="Miyao A."/>
            <person name="Hirochika H."/>
            <person name="Nishikawa T."/>
            <person name="Kadowaki K."/>
            <person name="Sugiura M."/>
            <person name="Burr B."/>
            <person name="Sasaki T."/>
        </authorList>
    </citation>
    <scope>NUCLEOTIDE SEQUENCE [LARGE SCALE GENOMIC DNA]</scope>
    <source>
        <strain evidence="4">cv. Nipponbare</strain>
    </source>
</reference>
<dbReference type="AlphaFoldDB" id="Q53WL5"/>
<evidence type="ECO:0000313" key="3">
    <source>
        <dbReference type="EMBL" id="EEE64515.1"/>
    </source>
</evidence>
<dbReference type="InterPro" id="IPR032675">
    <property type="entry name" value="LRR_dom_sf"/>
</dbReference>
<evidence type="ECO:0000313" key="4">
    <source>
        <dbReference type="Proteomes" id="UP000000763"/>
    </source>
</evidence>
<dbReference type="InterPro" id="IPR055357">
    <property type="entry name" value="LRR_At1g61320_AtMIF1"/>
</dbReference>
<dbReference type="HOGENOM" id="CLU_010721_4_2_1"/>
<protein>
    <recommendedName>
        <fullName evidence="1">At1g61320/AtMIF1 LRR domain-containing protein</fullName>
    </recommendedName>
</protein>
<reference evidence="3" key="5">
    <citation type="submission" date="2008-12" db="EMBL/GenBank/DDBJ databases">
        <title>Improved gene annotation of the rice (Oryza sativa) genomes.</title>
        <authorList>
            <person name="Wang J."/>
            <person name="Li R."/>
            <person name="Fan W."/>
            <person name="Huang Q."/>
            <person name="Zhang J."/>
            <person name="Zhou Y."/>
            <person name="Hu Y."/>
            <person name="Zi S."/>
            <person name="Li J."/>
            <person name="Ni P."/>
            <person name="Zheng H."/>
            <person name="Zhang Y."/>
            <person name="Zhao M."/>
            <person name="Hao Q."/>
            <person name="McDermott J."/>
            <person name="Samudrala R."/>
            <person name="Kristiansen K."/>
            <person name="Wong G.K.-S."/>
        </authorList>
    </citation>
    <scope>NUCLEOTIDE SEQUENCE</scope>
</reference>